<evidence type="ECO:0000256" key="3">
    <source>
        <dbReference type="ARBA" id="ARBA00022553"/>
    </source>
</evidence>
<reference evidence="8 9" key="1">
    <citation type="submission" date="2019-12" db="EMBL/GenBank/DDBJ databases">
        <title>Hymenobacter sp. HMF4947 Genome sequencing and assembly.</title>
        <authorList>
            <person name="Kang H."/>
            <person name="Cha I."/>
            <person name="Kim H."/>
            <person name="Joh K."/>
        </authorList>
    </citation>
    <scope>NUCLEOTIDE SEQUENCE [LARGE SCALE GENOMIC DNA]</scope>
    <source>
        <strain evidence="8 9">HMF4947</strain>
    </source>
</reference>
<comment type="caution">
    <text evidence="8">The sequence shown here is derived from an EMBL/GenBank/DDBJ whole genome shotgun (WGS) entry which is preliminary data.</text>
</comment>
<dbReference type="Pfam" id="PF02518">
    <property type="entry name" value="HATPase_c"/>
    <property type="match status" value="1"/>
</dbReference>
<evidence type="ECO:0000256" key="2">
    <source>
        <dbReference type="ARBA" id="ARBA00012438"/>
    </source>
</evidence>
<dbReference type="PROSITE" id="PS50112">
    <property type="entry name" value="PAS"/>
    <property type="match status" value="1"/>
</dbReference>
<dbReference type="PANTHER" id="PTHR43304">
    <property type="entry name" value="PHYTOCHROME-LIKE PROTEIN CPH1"/>
    <property type="match status" value="1"/>
</dbReference>
<keyword evidence="9" id="KW-1185">Reference proteome</keyword>
<keyword evidence="5" id="KW-0418">Kinase</keyword>
<dbReference type="InterPro" id="IPR000700">
    <property type="entry name" value="PAS-assoc_C"/>
</dbReference>
<dbReference type="InterPro" id="IPR000014">
    <property type="entry name" value="PAS"/>
</dbReference>
<evidence type="ECO:0000259" key="7">
    <source>
        <dbReference type="PROSITE" id="PS50113"/>
    </source>
</evidence>
<dbReference type="GO" id="GO:0004673">
    <property type="term" value="F:protein histidine kinase activity"/>
    <property type="evidence" value="ECO:0007669"/>
    <property type="project" value="UniProtKB-EC"/>
</dbReference>
<dbReference type="Gene3D" id="1.20.5.1930">
    <property type="match status" value="1"/>
</dbReference>
<dbReference type="PROSITE" id="PS50113">
    <property type="entry name" value="PAC"/>
    <property type="match status" value="2"/>
</dbReference>
<dbReference type="PANTHER" id="PTHR43304:SF1">
    <property type="entry name" value="PAC DOMAIN-CONTAINING PROTEIN"/>
    <property type="match status" value="1"/>
</dbReference>
<feature type="domain" description="PAS" evidence="6">
    <location>
        <begin position="129"/>
        <end position="189"/>
    </location>
</feature>
<protein>
    <recommendedName>
        <fullName evidence="2">histidine kinase</fullName>
        <ecNumber evidence="2">2.7.13.3</ecNumber>
    </recommendedName>
</protein>
<evidence type="ECO:0000256" key="1">
    <source>
        <dbReference type="ARBA" id="ARBA00000085"/>
    </source>
</evidence>
<evidence type="ECO:0000256" key="5">
    <source>
        <dbReference type="ARBA" id="ARBA00022777"/>
    </source>
</evidence>
<evidence type="ECO:0000313" key="9">
    <source>
        <dbReference type="Proteomes" id="UP000441336"/>
    </source>
</evidence>
<dbReference type="Proteomes" id="UP000441336">
    <property type="component" value="Unassembled WGS sequence"/>
</dbReference>
<dbReference type="Gene3D" id="3.30.450.20">
    <property type="entry name" value="PAS domain"/>
    <property type="match status" value="7"/>
</dbReference>
<dbReference type="Gene3D" id="3.30.565.10">
    <property type="entry name" value="Histidine kinase-like ATPase, C-terminal domain"/>
    <property type="match status" value="1"/>
</dbReference>
<dbReference type="CDD" id="cd00130">
    <property type="entry name" value="PAS"/>
    <property type="match status" value="2"/>
</dbReference>
<dbReference type="NCBIfam" id="TIGR00229">
    <property type="entry name" value="sensory_box"/>
    <property type="match status" value="2"/>
</dbReference>
<evidence type="ECO:0000259" key="6">
    <source>
        <dbReference type="PROSITE" id="PS50112"/>
    </source>
</evidence>
<gene>
    <name evidence="8" type="ORF">GO988_11700</name>
</gene>
<name>A0A7K1TF03_9BACT</name>
<dbReference type="CDD" id="cd16917">
    <property type="entry name" value="HATPase_UhpB-NarQ-NarX-like"/>
    <property type="match status" value="1"/>
</dbReference>
<dbReference type="SUPFAM" id="SSF55785">
    <property type="entry name" value="PYP-like sensor domain (PAS domain)"/>
    <property type="match status" value="6"/>
</dbReference>
<organism evidence="8 9">
    <name type="scientific">Hymenobacter ginkgonis</name>
    <dbReference type="NCBI Taxonomy" id="2682976"/>
    <lineage>
        <taxon>Bacteria</taxon>
        <taxon>Pseudomonadati</taxon>
        <taxon>Bacteroidota</taxon>
        <taxon>Cytophagia</taxon>
        <taxon>Cytophagales</taxon>
        <taxon>Hymenobacteraceae</taxon>
        <taxon>Hymenobacter</taxon>
    </lineage>
</organism>
<dbReference type="InterPro" id="IPR035965">
    <property type="entry name" value="PAS-like_dom_sf"/>
</dbReference>
<dbReference type="RefSeq" id="WP_157565583.1">
    <property type="nucleotide sequence ID" value="NZ_WQKZ01000003.1"/>
</dbReference>
<dbReference type="SMART" id="SM00387">
    <property type="entry name" value="HATPase_c"/>
    <property type="match status" value="1"/>
</dbReference>
<dbReference type="SMART" id="SM00086">
    <property type="entry name" value="PAC"/>
    <property type="match status" value="2"/>
</dbReference>
<dbReference type="InterPro" id="IPR052162">
    <property type="entry name" value="Sensor_kinase/Photoreceptor"/>
</dbReference>
<dbReference type="InterPro" id="IPR003594">
    <property type="entry name" value="HATPase_dom"/>
</dbReference>
<feature type="domain" description="PAC" evidence="7">
    <location>
        <begin position="208"/>
        <end position="261"/>
    </location>
</feature>
<evidence type="ECO:0000313" key="8">
    <source>
        <dbReference type="EMBL" id="MVN76990.1"/>
    </source>
</evidence>
<dbReference type="FunFam" id="3.30.450.20:FF:000099">
    <property type="entry name" value="Sensory box sensor histidine kinase"/>
    <property type="match status" value="1"/>
</dbReference>
<accession>A0A7K1TF03</accession>
<dbReference type="InterPro" id="IPR001610">
    <property type="entry name" value="PAC"/>
</dbReference>
<feature type="domain" description="PAC" evidence="7">
    <location>
        <begin position="588"/>
        <end position="640"/>
    </location>
</feature>
<dbReference type="EMBL" id="WQKZ01000003">
    <property type="protein sequence ID" value="MVN76990.1"/>
    <property type="molecule type" value="Genomic_DNA"/>
</dbReference>
<sequence>MAKAITYFTDTPAEGLSLDLPSLLQTMPWAVLLLDAAGIVRLANAAVAAVWGLAPAVLQGSQLGELLPAATYPALHALLAAPAPAHGECYLPHCAQWLALSTAQLPQGLALYGHDITALRRTEAEAHEQAHLLASISNATPDLIYITDLQTHSVSYASGHVQALLGYSPAQLYAQGPAAFGHILHPDDQALRLAHLQACVLLPDEQLLTQDVRLRLGDGRYHWFRLRDRAFRRGADGRVSHSIGIAQDVQAEREATDRLHQHHELLLGVFASAQVGLSYQQAVRDEQGQLLDFRLQTLNSASLVADHQSGLGQGELLSEALPHLRQHELWGKFTEALATGQPMRLETHYQHAQLSAWLDVSITPLGDGLILSSLDISARKQAELELQHKNSILEAVYGAALTGIQVLQSVRDAAGELVDFEWVYATRAAEALLGQGPLVGRQQAATLAPTPPLATWAQQQQVVATGQPAEHEMPYPLPSSCTWLRVLLVPFGDGLVLAHEDITARKTEEATMRASRQQLQQTLDALPQIVWTRLPNGQLGTFNARWYAYTGLSVAQSQADGWQAALHPDDLPRLLAGRSKANLDGTSRTVEVRVQRHDGRYRWHLCQVVPLYHEAGELLYWVGSATDIDDRKQTETELQENKHLLEAVFHTSPQAFALTKSVRNATGDIVDFSFLWTNEKCRALLHGHDLTGLRLLADVAPRFLTTGIFDKLVASLHTGQLVEEEAPYAAAGPAQWLRWTAARLGDGNFLTLEDITARKLADLERRHGQELLQAVFDSTTDGIEVFKSVRNAQGELIDFEWVLHNQVSQRLLGRTDLVGKRWLAELPGMAELGVFGRHRRVADHGEVAELEWHYQGEELRGWFHSVAVQLGDGLLVTWQDITARKRQQAETLRLQLTQQQQLAQAVLEAEENEKRRIAESLHNGLGQLLYATKLSLAQLDPAQPIAFAATLHKTSELLSTAIGQTRTLSHELMPQILADFGLEVAIQDICTTCSMGVLRMRSRVDDVPPRLSPHLALALYRMAQELANNIVKHSQATRASLQLLGQADGTIELRADDNGVGFVPNLPQVGRPGIGLQALHDRVRLLRGTLHLLPTPAQGTQVIIRLPWAVPTAAATSTTPVYLTSS</sequence>
<keyword evidence="3" id="KW-0597">Phosphoprotein</keyword>
<comment type="catalytic activity">
    <reaction evidence="1">
        <text>ATP + protein L-histidine = ADP + protein N-phospho-L-histidine.</text>
        <dbReference type="EC" id="2.7.13.3"/>
    </reaction>
</comment>
<dbReference type="AlphaFoldDB" id="A0A7K1TF03"/>
<evidence type="ECO:0000256" key="4">
    <source>
        <dbReference type="ARBA" id="ARBA00022679"/>
    </source>
</evidence>
<dbReference type="SMART" id="SM00091">
    <property type="entry name" value="PAS"/>
    <property type="match status" value="3"/>
</dbReference>
<proteinExistence type="predicted"/>
<dbReference type="InterPro" id="IPR036890">
    <property type="entry name" value="HATPase_C_sf"/>
</dbReference>
<dbReference type="InterPro" id="IPR013655">
    <property type="entry name" value="PAS_fold_3"/>
</dbReference>
<keyword evidence="4" id="KW-0808">Transferase</keyword>
<dbReference type="SUPFAM" id="SSF55874">
    <property type="entry name" value="ATPase domain of HSP90 chaperone/DNA topoisomerase II/histidine kinase"/>
    <property type="match status" value="1"/>
</dbReference>
<dbReference type="Pfam" id="PF08447">
    <property type="entry name" value="PAS_3"/>
    <property type="match status" value="2"/>
</dbReference>
<dbReference type="EC" id="2.7.13.3" evidence="2"/>